<keyword evidence="2" id="KW-1185">Reference proteome</keyword>
<organism evidence="1 2">
    <name type="scientific">Muraenolepis orangiensis</name>
    <name type="common">Patagonian moray cod</name>
    <dbReference type="NCBI Taxonomy" id="630683"/>
    <lineage>
        <taxon>Eukaryota</taxon>
        <taxon>Metazoa</taxon>
        <taxon>Chordata</taxon>
        <taxon>Craniata</taxon>
        <taxon>Vertebrata</taxon>
        <taxon>Euteleostomi</taxon>
        <taxon>Actinopterygii</taxon>
        <taxon>Neopterygii</taxon>
        <taxon>Teleostei</taxon>
        <taxon>Neoteleostei</taxon>
        <taxon>Acanthomorphata</taxon>
        <taxon>Zeiogadaria</taxon>
        <taxon>Gadariae</taxon>
        <taxon>Gadiformes</taxon>
        <taxon>Muraenolepidoidei</taxon>
        <taxon>Muraenolepididae</taxon>
        <taxon>Muraenolepis</taxon>
    </lineage>
</organism>
<dbReference type="Proteomes" id="UP001148018">
    <property type="component" value="Unassembled WGS sequence"/>
</dbReference>
<evidence type="ECO:0000313" key="1">
    <source>
        <dbReference type="EMBL" id="KAJ3615083.1"/>
    </source>
</evidence>
<evidence type="ECO:0000313" key="2">
    <source>
        <dbReference type="Proteomes" id="UP001148018"/>
    </source>
</evidence>
<dbReference type="OrthoDB" id="8788810at2759"/>
<comment type="caution">
    <text evidence="1">The sequence shown here is derived from an EMBL/GenBank/DDBJ whole genome shotgun (WGS) entry which is preliminary data.</text>
</comment>
<reference evidence="1" key="1">
    <citation type="submission" date="2022-07" db="EMBL/GenBank/DDBJ databases">
        <title>Chromosome-level genome of Muraenolepis orangiensis.</title>
        <authorList>
            <person name="Kim J."/>
        </authorList>
    </citation>
    <scope>NUCLEOTIDE SEQUENCE</scope>
    <source>
        <strain evidence="1">KU_S4_2022</strain>
        <tissue evidence="1">Muscle</tissue>
    </source>
</reference>
<gene>
    <name evidence="1" type="ORF">NHX12_018651</name>
</gene>
<protein>
    <submittedName>
        <fullName evidence="1">Uncharacterized protein</fullName>
    </submittedName>
</protein>
<dbReference type="AlphaFoldDB" id="A0A9Q0EYI7"/>
<accession>A0A9Q0EYI7</accession>
<sequence>MPRRRGPSLSSKHGARIPRFGPTFGPGIGQFSPFLVVPRLVLFSSLLFFILCCFVESTPTGDQEQDQSCRPCPVNCSCLLSGSQLSSCRVNCSNIGLRTAPAAADVPLSTSVL</sequence>
<name>A0A9Q0EYI7_9TELE</name>
<proteinExistence type="predicted"/>
<dbReference type="EMBL" id="JANIIK010000034">
    <property type="protein sequence ID" value="KAJ3615083.1"/>
    <property type="molecule type" value="Genomic_DNA"/>
</dbReference>